<dbReference type="EC" id="2.8.1.12" evidence="1"/>
<accession>A0A3B0VAU7</accession>
<name>A0A3B0VAU7_9ZZZZ</name>
<organism evidence="1">
    <name type="scientific">hydrothermal vent metagenome</name>
    <dbReference type="NCBI Taxonomy" id="652676"/>
    <lineage>
        <taxon>unclassified sequences</taxon>
        <taxon>metagenomes</taxon>
        <taxon>ecological metagenomes</taxon>
    </lineage>
</organism>
<proteinExistence type="predicted"/>
<sequence length="138" mass="15214">MNTVLVTDQPLDTQAIISSVEAPEGGAVNVFMGTVRNATKGKKVLKLEFEAYEPMATKELIKIVEKAKTNWPLIKAVVHHRTGEMQIGEVPVVIAVSTAHRGAGFEACQFIIDTLKETVPIWKKEFFEDGEVWVAAHP</sequence>
<reference evidence="1" key="1">
    <citation type="submission" date="2018-06" db="EMBL/GenBank/DDBJ databases">
        <authorList>
            <person name="Zhirakovskaya E."/>
        </authorList>
    </citation>
    <scope>NUCLEOTIDE SEQUENCE</scope>
</reference>
<dbReference type="PANTHER" id="PTHR23404">
    <property type="entry name" value="MOLYBDOPTERIN SYNTHASE RELATED"/>
    <property type="match status" value="1"/>
</dbReference>
<dbReference type="InterPro" id="IPR036563">
    <property type="entry name" value="MoaE_sf"/>
</dbReference>
<dbReference type="AlphaFoldDB" id="A0A3B0VAU7"/>
<dbReference type="Gene3D" id="3.90.1170.40">
    <property type="entry name" value="Molybdopterin biosynthesis MoaE subunit"/>
    <property type="match status" value="1"/>
</dbReference>
<dbReference type="GO" id="GO:0006777">
    <property type="term" value="P:Mo-molybdopterin cofactor biosynthetic process"/>
    <property type="evidence" value="ECO:0007669"/>
    <property type="project" value="InterPro"/>
</dbReference>
<evidence type="ECO:0000313" key="1">
    <source>
        <dbReference type="EMBL" id="VAW29126.1"/>
    </source>
</evidence>
<dbReference type="SUPFAM" id="SSF54690">
    <property type="entry name" value="Molybdopterin synthase subunit MoaE"/>
    <property type="match status" value="1"/>
</dbReference>
<gene>
    <name evidence="1" type="ORF">MNBD_BACTEROID06-776</name>
</gene>
<dbReference type="CDD" id="cd00756">
    <property type="entry name" value="MoaE"/>
    <property type="match status" value="1"/>
</dbReference>
<dbReference type="Pfam" id="PF02391">
    <property type="entry name" value="MoaE"/>
    <property type="match status" value="1"/>
</dbReference>
<keyword evidence="1" id="KW-0808">Transferase</keyword>
<dbReference type="InterPro" id="IPR003448">
    <property type="entry name" value="Mopterin_biosynth_MoaE"/>
</dbReference>
<dbReference type="GO" id="GO:0030366">
    <property type="term" value="F:molybdopterin synthase activity"/>
    <property type="evidence" value="ECO:0007669"/>
    <property type="project" value="UniProtKB-EC"/>
</dbReference>
<dbReference type="EMBL" id="UOES01000521">
    <property type="protein sequence ID" value="VAW29126.1"/>
    <property type="molecule type" value="Genomic_DNA"/>
</dbReference>
<protein>
    <submittedName>
        <fullName evidence="1">Molybdopterin synthase catalytic subunit MoaE</fullName>
        <ecNumber evidence="1">2.8.1.12</ecNumber>
    </submittedName>
</protein>